<dbReference type="InterPro" id="IPR015422">
    <property type="entry name" value="PyrdxlP-dep_Trfase_small"/>
</dbReference>
<dbReference type="Gene3D" id="3.90.1150.10">
    <property type="entry name" value="Aspartate Aminotransferase, domain 1"/>
    <property type="match status" value="1"/>
</dbReference>
<dbReference type="Proteomes" id="UP000886469">
    <property type="component" value="Unassembled WGS sequence"/>
</dbReference>
<dbReference type="GO" id="GO:0008483">
    <property type="term" value="F:transaminase activity"/>
    <property type="evidence" value="ECO:0007669"/>
    <property type="project" value="UniProtKB-KW"/>
</dbReference>
<feature type="region of interest" description="Disordered" evidence="2">
    <location>
        <begin position="1"/>
        <end position="39"/>
    </location>
</feature>
<dbReference type="PANTHER" id="PTHR30244">
    <property type="entry name" value="TRANSAMINASE"/>
    <property type="match status" value="1"/>
</dbReference>
<dbReference type="PIRSF" id="PIRSF000390">
    <property type="entry name" value="PLP_StrS"/>
    <property type="match status" value="1"/>
</dbReference>
<evidence type="ECO:0000313" key="4">
    <source>
        <dbReference type="Proteomes" id="UP000886469"/>
    </source>
</evidence>
<proteinExistence type="inferred from homology"/>
<accession>A0ABX1TFS0</accession>
<dbReference type="PANTHER" id="PTHR30244:SF30">
    <property type="entry name" value="BLR5990 PROTEIN"/>
    <property type="match status" value="1"/>
</dbReference>
<dbReference type="InterPro" id="IPR015421">
    <property type="entry name" value="PyrdxlP-dep_Trfase_major"/>
</dbReference>
<dbReference type="InterPro" id="IPR026385">
    <property type="entry name" value="LegC-like"/>
</dbReference>
<dbReference type="InterPro" id="IPR015424">
    <property type="entry name" value="PyrdxlP-dep_Trfase"/>
</dbReference>
<sequence length="429" mass="45937">MAGAKASNGAWRKPQHGSPSPRTCAATRPTSTTSESATVDTSTFVEKVVEAIRQVAGSGPVALHEPCFAGNEWAYLKECLDSTFVSSVGKFVDRFEADLAAFTGARHAVAVVNGTAALHIALKLAGVEAGDEVLIPALTFVATANAVAYCGATCHFVDSEERTLGLDATKLRAHLQVVSEQRDGQCIHLASGRVIRALVPMHTFGHPADLDGLLAVARDFNLALVEDAAESLGSDYHGRHTGTFGRFGTLSFNGNKTITTGGGGAILTNDPGLASVAKHITTTAKLPHHWAFEHDQIGYNYRLPNINAALGCAQLEQLPAFLEAKRRLFQRYQEAFAPLSGVTLFQEPEGCRSNYWLQTLVLAPELADRQQAILQASNDAGLMTRPAWTLMSRLRPYRDCPAMNLACAKSLAARLINVPSSAKLADFRA</sequence>
<dbReference type="SUPFAM" id="SSF53383">
    <property type="entry name" value="PLP-dependent transferases"/>
    <property type="match status" value="1"/>
</dbReference>
<keyword evidence="3" id="KW-0032">Aminotransferase</keyword>
<keyword evidence="1" id="KW-0663">Pyridoxal phosphate</keyword>
<evidence type="ECO:0000256" key="1">
    <source>
        <dbReference type="RuleBase" id="RU004508"/>
    </source>
</evidence>
<keyword evidence="4" id="KW-1185">Reference proteome</keyword>
<evidence type="ECO:0000256" key="2">
    <source>
        <dbReference type="SAM" id="MobiDB-lite"/>
    </source>
</evidence>
<organism evidence="3 4">
    <name type="scientific">Candidatus Accumulibacter contiguus</name>
    <dbReference type="NCBI Taxonomy" id="2954381"/>
    <lineage>
        <taxon>Bacteria</taxon>
        <taxon>Pseudomonadati</taxon>
        <taxon>Pseudomonadota</taxon>
        <taxon>Betaproteobacteria</taxon>
        <taxon>Candidatus Accumulibacter</taxon>
    </lineage>
</organism>
<evidence type="ECO:0000313" key="3">
    <source>
        <dbReference type="EMBL" id="NMQ07077.1"/>
    </source>
</evidence>
<dbReference type="EMBL" id="SPMX01000062">
    <property type="protein sequence ID" value="NMQ07077.1"/>
    <property type="molecule type" value="Genomic_DNA"/>
</dbReference>
<dbReference type="CDD" id="cd00616">
    <property type="entry name" value="AHBA_syn"/>
    <property type="match status" value="1"/>
</dbReference>
<reference evidence="3" key="1">
    <citation type="submission" date="2019-03" db="EMBL/GenBank/DDBJ databases">
        <title>Metabolic reconstructions from genomes of highly enriched 'Candidatus Accumulibacter' and 'Candidatus Competibacter' bioreactor populations.</title>
        <authorList>
            <person name="Annavajhala M.K."/>
            <person name="Welles L."/>
            <person name="Abbas B."/>
            <person name="Sorokin D."/>
            <person name="Park H."/>
            <person name="Van Loosdrecht M."/>
            <person name="Chandran K."/>
        </authorList>
    </citation>
    <scope>NUCLEOTIDE SEQUENCE</scope>
    <source>
        <strain evidence="3">SBR_L</strain>
    </source>
</reference>
<feature type="compositionally biased region" description="Polar residues" evidence="2">
    <location>
        <begin position="28"/>
        <end position="39"/>
    </location>
</feature>
<dbReference type="InterPro" id="IPR000653">
    <property type="entry name" value="DegT/StrS_aminotransferase"/>
</dbReference>
<name>A0ABX1TFS0_9PROT</name>
<comment type="similarity">
    <text evidence="1">Belongs to the DegT/DnrJ/EryC1 family.</text>
</comment>
<dbReference type="Pfam" id="PF01041">
    <property type="entry name" value="DegT_DnrJ_EryC1"/>
    <property type="match status" value="1"/>
</dbReference>
<protein>
    <submittedName>
        <fullName evidence="3">LegC family aminotransferase</fullName>
    </submittedName>
</protein>
<comment type="caution">
    <text evidence="3">The sequence shown here is derived from an EMBL/GenBank/DDBJ whole genome shotgun (WGS) entry which is preliminary data.</text>
</comment>
<gene>
    <name evidence="3" type="ORF">E4Q08_18430</name>
</gene>
<keyword evidence="3" id="KW-0808">Transferase</keyword>
<dbReference type="Gene3D" id="3.40.640.10">
    <property type="entry name" value="Type I PLP-dependent aspartate aminotransferase-like (Major domain)"/>
    <property type="match status" value="1"/>
</dbReference>
<dbReference type="NCBIfam" id="TIGR04181">
    <property type="entry name" value="NHT_00031"/>
    <property type="match status" value="1"/>
</dbReference>